<keyword evidence="1 2" id="KW-0597">Phosphoprotein</keyword>
<gene>
    <name evidence="4" type="ORF">METEAL_36330</name>
</gene>
<sequence>MAKIVIVDDSRLARTFTARCLGNMGHEVELAEPTGIFDVVKVLKEQRPDLLIMDFLMPNCPGTSLAKVVCDDGDLKDMRTIVLTAHHDEDVVTRLKELGVAEVLFKPTEPEVLILAVAEALATRT</sequence>
<dbReference type="Gene3D" id="3.40.50.2300">
    <property type="match status" value="1"/>
</dbReference>
<dbReference type="InterPro" id="IPR050595">
    <property type="entry name" value="Bact_response_regulator"/>
</dbReference>
<dbReference type="KEGG" id="msil:METEAL_36330"/>
<dbReference type="Proteomes" id="UP001238179">
    <property type="component" value="Chromosome"/>
</dbReference>
<dbReference type="PROSITE" id="PS50110">
    <property type="entry name" value="RESPONSE_REGULATORY"/>
    <property type="match status" value="1"/>
</dbReference>
<dbReference type="RefSeq" id="WP_316413135.1">
    <property type="nucleotide sequence ID" value="NZ_AP027080.1"/>
</dbReference>
<evidence type="ECO:0000256" key="2">
    <source>
        <dbReference type="PROSITE-ProRule" id="PRU00169"/>
    </source>
</evidence>
<dbReference type="InterPro" id="IPR011006">
    <property type="entry name" value="CheY-like_superfamily"/>
</dbReference>
<dbReference type="PANTHER" id="PTHR44591:SF3">
    <property type="entry name" value="RESPONSE REGULATORY DOMAIN-CONTAINING PROTEIN"/>
    <property type="match status" value="1"/>
</dbReference>
<dbReference type="SMART" id="SM00448">
    <property type="entry name" value="REC"/>
    <property type="match status" value="1"/>
</dbReference>
<feature type="modified residue" description="4-aspartylphosphate" evidence="2">
    <location>
        <position position="54"/>
    </location>
</feature>
<dbReference type="SUPFAM" id="SSF52172">
    <property type="entry name" value="CheY-like"/>
    <property type="match status" value="1"/>
</dbReference>
<dbReference type="GO" id="GO:0000160">
    <property type="term" value="P:phosphorelay signal transduction system"/>
    <property type="evidence" value="ECO:0007669"/>
    <property type="project" value="InterPro"/>
</dbReference>
<protein>
    <recommendedName>
        <fullName evidence="3">Response regulatory domain-containing protein</fullName>
    </recommendedName>
</protein>
<organism evidence="4 5">
    <name type="scientific">Mesoterricola silvestris</name>
    <dbReference type="NCBI Taxonomy" id="2927979"/>
    <lineage>
        <taxon>Bacteria</taxon>
        <taxon>Pseudomonadati</taxon>
        <taxon>Acidobacteriota</taxon>
        <taxon>Holophagae</taxon>
        <taxon>Holophagales</taxon>
        <taxon>Holophagaceae</taxon>
        <taxon>Mesoterricola</taxon>
    </lineage>
</organism>
<reference evidence="5" key="1">
    <citation type="journal article" date="2023" name="Int. J. Syst. Evol. Microbiol.">
        <title>Mesoterricola silvestris gen. nov., sp. nov., Mesoterricola sediminis sp. nov., Geothrix oryzae sp. nov., Geothrix edaphica sp. nov., Geothrix rubra sp. nov., and Geothrix limicola sp. nov., six novel members of Acidobacteriota isolated from soils.</title>
        <authorList>
            <person name="Itoh H."/>
            <person name="Sugisawa Y."/>
            <person name="Mise K."/>
            <person name="Xu Z."/>
            <person name="Kuniyasu M."/>
            <person name="Ushijima N."/>
            <person name="Kawano K."/>
            <person name="Kobayashi E."/>
            <person name="Shiratori Y."/>
            <person name="Masuda Y."/>
            <person name="Senoo K."/>
        </authorList>
    </citation>
    <scope>NUCLEOTIDE SEQUENCE [LARGE SCALE GENOMIC DNA]</scope>
    <source>
        <strain evidence="5">W79</strain>
    </source>
</reference>
<dbReference type="Pfam" id="PF00072">
    <property type="entry name" value="Response_reg"/>
    <property type="match status" value="1"/>
</dbReference>
<dbReference type="InterPro" id="IPR001789">
    <property type="entry name" value="Sig_transdc_resp-reg_receiver"/>
</dbReference>
<accession>A0AA48GQV8</accession>
<evidence type="ECO:0000313" key="4">
    <source>
        <dbReference type="EMBL" id="BDU74459.1"/>
    </source>
</evidence>
<dbReference type="PANTHER" id="PTHR44591">
    <property type="entry name" value="STRESS RESPONSE REGULATOR PROTEIN 1"/>
    <property type="match status" value="1"/>
</dbReference>
<evidence type="ECO:0000256" key="1">
    <source>
        <dbReference type="ARBA" id="ARBA00022553"/>
    </source>
</evidence>
<name>A0AA48GQV8_9BACT</name>
<evidence type="ECO:0000313" key="5">
    <source>
        <dbReference type="Proteomes" id="UP001238179"/>
    </source>
</evidence>
<dbReference type="EMBL" id="AP027080">
    <property type="protein sequence ID" value="BDU74459.1"/>
    <property type="molecule type" value="Genomic_DNA"/>
</dbReference>
<feature type="domain" description="Response regulatory" evidence="3">
    <location>
        <begin position="3"/>
        <end position="121"/>
    </location>
</feature>
<proteinExistence type="predicted"/>
<evidence type="ECO:0000259" key="3">
    <source>
        <dbReference type="PROSITE" id="PS50110"/>
    </source>
</evidence>
<keyword evidence="5" id="KW-1185">Reference proteome</keyword>
<dbReference type="AlphaFoldDB" id="A0AA48GQV8"/>